<keyword evidence="1" id="KW-0694">RNA-binding</keyword>
<feature type="domain" description="RDRP core" evidence="2">
    <location>
        <begin position="1"/>
        <end position="50"/>
    </location>
</feature>
<keyword evidence="4" id="KW-1185">Reference proteome</keyword>
<gene>
    <name evidence="3" type="ORF">FA15DRAFT_578600</name>
</gene>
<evidence type="ECO:0000259" key="2">
    <source>
        <dbReference type="Pfam" id="PF05183"/>
    </source>
</evidence>
<keyword evidence="1" id="KW-0696">RNA-directed RNA polymerase</keyword>
<comment type="catalytic activity">
    <reaction evidence="1">
        <text>RNA(n) + a ribonucleoside 5'-triphosphate = RNA(n+1) + diphosphate</text>
        <dbReference type="Rhea" id="RHEA:21248"/>
        <dbReference type="Rhea" id="RHEA-COMP:14527"/>
        <dbReference type="Rhea" id="RHEA-COMP:17342"/>
        <dbReference type="ChEBI" id="CHEBI:33019"/>
        <dbReference type="ChEBI" id="CHEBI:61557"/>
        <dbReference type="ChEBI" id="CHEBI:140395"/>
        <dbReference type="EC" id="2.7.7.48"/>
    </reaction>
</comment>
<keyword evidence="1" id="KW-0808">Transferase</keyword>
<sequence>ITKQMAYEYLPTAVQGRIDGAKGLWVRHPTDEDLDTPRIWIRASQNKIKNP</sequence>
<reference evidence="3 4" key="1">
    <citation type="journal article" date="2019" name="Nat. Ecol. Evol.">
        <title>Megaphylogeny resolves global patterns of mushroom evolution.</title>
        <authorList>
            <person name="Varga T."/>
            <person name="Krizsan K."/>
            <person name="Foldi C."/>
            <person name="Dima B."/>
            <person name="Sanchez-Garcia M."/>
            <person name="Sanchez-Ramirez S."/>
            <person name="Szollosi G.J."/>
            <person name="Szarkandi J.G."/>
            <person name="Papp V."/>
            <person name="Albert L."/>
            <person name="Andreopoulos W."/>
            <person name="Angelini C."/>
            <person name="Antonin V."/>
            <person name="Barry K.W."/>
            <person name="Bougher N.L."/>
            <person name="Buchanan P."/>
            <person name="Buyck B."/>
            <person name="Bense V."/>
            <person name="Catcheside P."/>
            <person name="Chovatia M."/>
            <person name="Cooper J."/>
            <person name="Damon W."/>
            <person name="Desjardin D."/>
            <person name="Finy P."/>
            <person name="Geml J."/>
            <person name="Haridas S."/>
            <person name="Hughes K."/>
            <person name="Justo A."/>
            <person name="Karasinski D."/>
            <person name="Kautmanova I."/>
            <person name="Kiss B."/>
            <person name="Kocsube S."/>
            <person name="Kotiranta H."/>
            <person name="LaButti K.M."/>
            <person name="Lechner B.E."/>
            <person name="Liimatainen K."/>
            <person name="Lipzen A."/>
            <person name="Lukacs Z."/>
            <person name="Mihaltcheva S."/>
            <person name="Morgado L.N."/>
            <person name="Niskanen T."/>
            <person name="Noordeloos M.E."/>
            <person name="Ohm R.A."/>
            <person name="Ortiz-Santana B."/>
            <person name="Ovrebo C."/>
            <person name="Racz N."/>
            <person name="Riley R."/>
            <person name="Savchenko A."/>
            <person name="Shiryaev A."/>
            <person name="Soop K."/>
            <person name="Spirin V."/>
            <person name="Szebenyi C."/>
            <person name="Tomsovsky M."/>
            <person name="Tulloss R.E."/>
            <person name="Uehling J."/>
            <person name="Grigoriev I.V."/>
            <person name="Vagvolgyi C."/>
            <person name="Papp T."/>
            <person name="Martin F.M."/>
            <person name="Miettinen O."/>
            <person name="Hibbett D.S."/>
            <person name="Nagy L.G."/>
        </authorList>
    </citation>
    <scope>NUCLEOTIDE SEQUENCE [LARGE SCALE GENOMIC DNA]</scope>
    <source>
        <strain evidence="3 4">CBS 121175</strain>
    </source>
</reference>
<dbReference type="STRING" id="230819.A0A5C3KAC6"/>
<organism evidence="3 4">
    <name type="scientific">Coprinopsis marcescibilis</name>
    <name type="common">Agaric fungus</name>
    <name type="synonym">Psathyrella marcescibilis</name>
    <dbReference type="NCBI Taxonomy" id="230819"/>
    <lineage>
        <taxon>Eukaryota</taxon>
        <taxon>Fungi</taxon>
        <taxon>Dikarya</taxon>
        <taxon>Basidiomycota</taxon>
        <taxon>Agaricomycotina</taxon>
        <taxon>Agaricomycetes</taxon>
        <taxon>Agaricomycetidae</taxon>
        <taxon>Agaricales</taxon>
        <taxon>Agaricineae</taxon>
        <taxon>Psathyrellaceae</taxon>
        <taxon>Coprinopsis</taxon>
    </lineage>
</organism>
<dbReference type="OrthoDB" id="10055769at2759"/>
<protein>
    <recommendedName>
        <fullName evidence="1">RNA-dependent RNA polymerase</fullName>
        <ecNumber evidence="1">2.7.7.48</ecNumber>
    </recommendedName>
</protein>
<dbReference type="AlphaFoldDB" id="A0A5C3KAC6"/>
<feature type="non-terminal residue" evidence="3">
    <location>
        <position position="1"/>
    </location>
</feature>
<keyword evidence="1" id="KW-0548">Nucleotidyltransferase</keyword>
<comment type="similarity">
    <text evidence="1">Belongs to the RdRP family.</text>
</comment>
<evidence type="ECO:0000256" key="1">
    <source>
        <dbReference type="RuleBase" id="RU363098"/>
    </source>
</evidence>
<dbReference type="EC" id="2.7.7.48" evidence="1"/>
<dbReference type="Pfam" id="PF05183">
    <property type="entry name" value="RdRP"/>
    <property type="match status" value="1"/>
</dbReference>
<dbReference type="InterPro" id="IPR057596">
    <property type="entry name" value="RDRP_core"/>
</dbReference>
<dbReference type="Proteomes" id="UP000307440">
    <property type="component" value="Unassembled WGS sequence"/>
</dbReference>
<dbReference type="GO" id="GO:0003723">
    <property type="term" value="F:RNA binding"/>
    <property type="evidence" value="ECO:0007669"/>
    <property type="project" value="UniProtKB-KW"/>
</dbReference>
<evidence type="ECO:0000313" key="4">
    <source>
        <dbReference type="Proteomes" id="UP000307440"/>
    </source>
</evidence>
<dbReference type="GO" id="GO:0003968">
    <property type="term" value="F:RNA-directed RNA polymerase activity"/>
    <property type="evidence" value="ECO:0007669"/>
    <property type="project" value="UniProtKB-KW"/>
</dbReference>
<accession>A0A5C3KAC6</accession>
<proteinExistence type="inferred from homology"/>
<dbReference type="EMBL" id="ML210578">
    <property type="protein sequence ID" value="TFK17046.1"/>
    <property type="molecule type" value="Genomic_DNA"/>
</dbReference>
<name>A0A5C3KAC6_COPMA</name>
<feature type="non-terminal residue" evidence="3">
    <location>
        <position position="51"/>
    </location>
</feature>
<evidence type="ECO:0000313" key="3">
    <source>
        <dbReference type="EMBL" id="TFK17046.1"/>
    </source>
</evidence>